<organism evidence="1 2">
    <name type="scientific">Batillaria attramentaria</name>
    <dbReference type="NCBI Taxonomy" id="370345"/>
    <lineage>
        <taxon>Eukaryota</taxon>
        <taxon>Metazoa</taxon>
        <taxon>Spiralia</taxon>
        <taxon>Lophotrochozoa</taxon>
        <taxon>Mollusca</taxon>
        <taxon>Gastropoda</taxon>
        <taxon>Caenogastropoda</taxon>
        <taxon>Sorbeoconcha</taxon>
        <taxon>Cerithioidea</taxon>
        <taxon>Batillariidae</taxon>
        <taxon>Batillaria</taxon>
    </lineage>
</organism>
<sequence length="134" mass="14593">PDVVGAMATGELLVVYQPPTPPTTIVCFDMKGQVLWQHELHMRERHVTCSRVVGGADGCVYYVMHGDSAVYRYSPKDDAARTVLTATNGIQLPTTLAVDDDGRVVVSRSELLTLAGSTPVTTEIDFFLPDRANK</sequence>
<dbReference type="EMBL" id="JACVVK020000043">
    <property type="protein sequence ID" value="KAK7499598.1"/>
    <property type="molecule type" value="Genomic_DNA"/>
</dbReference>
<evidence type="ECO:0000313" key="1">
    <source>
        <dbReference type="EMBL" id="KAK7499598.1"/>
    </source>
</evidence>
<keyword evidence="2" id="KW-1185">Reference proteome</keyword>
<protein>
    <submittedName>
        <fullName evidence="1">Uncharacterized protein</fullName>
    </submittedName>
</protein>
<dbReference type="SUPFAM" id="SSF63829">
    <property type="entry name" value="Calcium-dependent phosphotriesterase"/>
    <property type="match status" value="1"/>
</dbReference>
<evidence type="ECO:0000313" key="2">
    <source>
        <dbReference type="Proteomes" id="UP001519460"/>
    </source>
</evidence>
<accession>A0ABD0LJI9</accession>
<name>A0ABD0LJI9_9CAEN</name>
<comment type="caution">
    <text evidence="1">The sequence shown here is derived from an EMBL/GenBank/DDBJ whole genome shotgun (WGS) entry which is preliminary data.</text>
</comment>
<dbReference type="Proteomes" id="UP001519460">
    <property type="component" value="Unassembled WGS sequence"/>
</dbReference>
<gene>
    <name evidence="1" type="ORF">BaRGS_00009250</name>
</gene>
<reference evidence="1 2" key="1">
    <citation type="journal article" date="2023" name="Sci. Data">
        <title>Genome assembly of the Korean intertidal mud-creeper Batillaria attramentaria.</title>
        <authorList>
            <person name="Patra A.K."/>
            <person name="Ho P.T."/>
            <person name="Jun S."/>
            <person name="Lee S.J."/>
            <person name="Kim Y."/>
            <person name="Won Y.J."/>
        </authorList>
    </citation>
    <scope>NUCLEOTIDE SEQUENCE [LARGE SCALE GENOMIC DNA]</scope>
    <source>
        <strain evidence="1">Wonlab-2016</strain>
    </source>
</reference>
<feature type="non-terminal residue" evidence="1">
    <location>
        <position position="1"/>
    </location>
</feature>
<proteinExistence type="predicted"/>
<dbReference type="AlphaFoldDB" id="A0ABD0LJI9"/>